<dbReference type="AlphaFoldDB" id="A0A5B6VVC1"/>
<protein>
    <submittedName>
        <fullName evidence="1">Non-LTR retroelement reverse transcriptase</fullName>
    </submittedName>
</protein>
<proteinExistence type="predicted"/>
<keyword evidence="2" id="KW-1185">Reference proteome</keyword>
<reference evidence="2" key="1">
    <citation type="journal article" date="2019" name="Plant Biotechnol. J.">
        <title>Genome sequencing of the Australian wild diploid species Gossypium australe highlights disease resistance and delayed gland morphogenesis.</title>
        <authorList>
            <person name="Cai Y."/>
            <person name="Cai X."/>
            <person name="Wang Q."/>
            <person name="Wang P."/>
            <person name="Zhang Y."/>
            <person name="Cai C."/>
            <person name="Xu Y."/>
            <person name="Wang K."/>
            <person name="Zhou Z."/>
            <person name="Wang C."/>
            <person name="Geng S."/>
            <person name="Li B."/>
            <person name="Dong Q."/>
            <person name="Hou Y."/>
            <person name="Wang H."/>
            <person name="Ai P."/>
            <person name="Liu Z."/>
            <person name="Yi F."/>
            <person name="Sun M."/>
            <person name="An G."/>
            <person name="Cheng J."/>
            <person name="Zhang Y."/>
            <person name="Shi Q."/>
            <person name="Xie Y."/>
            <person name="Shi X."/>
            <person name="Chang Y."/>
            <person name="Huang F."/>
            <person name="Chen Y."/>
            <person name="Hong S."/>
            <person name="Mi L."/>
            <person name="Sun Q."/>
            <person name="Zhang L."/>
            <person name="Zhou B."/>
            <person name="Peng R."/>
            <person name="Zhang X."/>
            <person name="Liu F."/>
        </authorList>
    </citation>
    <scope>NUCLEOTIDE SEQUENCE [LARGE SCALE GENOMIC DNA]</scope>
    <source>
        <strain evidence="2">cv. PA1801</strain>
    </source>
</reference>
<organism evidence="1 2">
    <name type="scientific">Gossypium australe</name>
    <dbReference type="NCBI Taxonomy" id="47621"/>
    <lineage>
        <taxon>Eukaryota</taxon>
        <taxon>Viridiplantae</taxon>
        <taxon>Streptophyta</taxon>
        <taxon>Embryophyta</taxon>
        <taxon>Tracheophyta</taxon>
        <taxon>Spermatophyta</taxon>
        <taxon>Magnoliopsida</taxon>
        <taxon>eudicotyledons</taxon>
        <taxon>Gunneridae</taxon>
        <taxon>Pentapetalae</taxon>
        <taxon>rosids</taxon>
        <taxon>malvids</taxon>
        <taxon>Malvales</taxon>
        <taxon>Malvaceae</taxon>
        <taxon>Malvoideae</taxon>
        <taxon>Gossypium</taxon>
    </lineage>
</organism>
<evidence type="ECO:0000313" key="2">
    <source>
        <dbReference type="Proteomes" id="UP000325315"/>
    </source>
</evidence>
<keyword evidence="1" id="KW-0808">Transferase</keyword>
<keyword evidence="1" id="KW-0548">Nucleotidyltransferase</keyword>
<dbReference type="Proteomes" id="UP000325315">
    <property type="component" value="Unassembled WGS sequence"/>
</dbReference>
<gene>
    <name evidence="1" type="ORF">EPI10_023824</name>
</gene>
<accession>A0A5B6VVC1</accession>
<dbReference type="GO" id="GO:0003964">
    <property type="term" value="F:RNA-directed DNA polymerase activity"/>
    <property type="evidence" value="ECO:0007669"/>
    <property type="project" value="UniProtKB-KW"/>
</dbReference>
<comment type="caution">
    <text evidence="1">The sequence shown here is derived from an EMBL/GenBank/DDBJ whole genome shotgun (WGS) entry which is preliminary data.</text>
</comment>
<sequence length="179" mass="20128">MALVGWDTICQPRARGGLGLRQLNDQNSSFFMKIGFSLGMGPMFAAGKILGFQVPEEVINRITSNPPPHPNSGADIVIWARLATGFFSVRNAYWSLKENTWHPHEEYWKIPWKYPGPQLLTNSECGRRGICHSSSCHICGHGFEDLEHVLRDCPAAKEVWMIVLPNQLKQRRLQGSGLT</sequence>
<dbReference type="EMBL" id="SMMG02000005">
    <property type="protein sequence ID" value="KAA3473449.1"/>
    <property type="molecule type" value="Genomic_DNA"/>
</dbReference>
<keyword evidence="1" id="KW-0695">RNA-directed DNA polymerase</keyword>
<dbReference type="OrthoDB" id="1752219at2759"/>
<evidence type="ECO:0000313" key="1">
    <source>
        <dbReference type="EMBL" id="KAA3473449.1"/>
    </source>
</evidence>
<name>A0A5B6VVC1_9ROSI</name>